<feature type="region of interest" description="Disordered" evidence="2">
    <location>
        <begin position="1"/>
        <end position="115"/>
    </location>
</feature>
<feature type="compositionally biased region" description="Polar residues" evidence="2">
    <location>
        <begin position="91"/>
        <end position="105"/>
    </location>
</feature>
<evidence type="ECO:0000313" key="4">
    <source>
        <dbReference type="Proteomes" id="UP001383192"/>
    </source>
</evidence>
<gene>
    <name evidence="3" type="ORF">VNI00_008820</name>
</gene>
<dbReference type="Proteomes" id="UP001383192">
    <property type="component" value="Unassembled WGS sequence"/>
</dbReference>
<dbReference type="EMBL" id="JAYKXP010000031">
    <property type="protein sequence ID" value="KAK7041863.1"/>
    <property type="molecule type" value="Genomic_DNA"/>
</dbReference>
<accession>A0AAW0CUN2</accession>
<comment type="caution">
    <text evidence="3">The sequence shown here is derived from an EMBL/GenBank/DDBJ whole genome shotgun (WGS) entry which is preliminary data.</text>
</comment>
<feature type="compositionally biased region" description="Polar residues" evidence="2">
    <location>
        <begin position="34"/>
        <end position="47"/>
    </location>
</feature>
<evidence type="ECO:0000313" key="3">
    <source>
        <dbReference type="EMBL" id="KAK7041863.1"/>
    </source>
</evidence>
<feature type="coiled-coil region" evidence="1">
    <location>
        <begin position="133"/>
        <end position="226"/>
    </location>
</feature>
<dbReference type="AlphaFoldDB" id="A0AAW0CUN2"/>
<protein>
    <submittedName>
        <fullName evidence="3">Uncharacterized protein</fullName>
    </submittedName>
</protein>
<keyword evidence="4" id="KW-1185">Reference proteome</keyword>
<evidence type="ECO:0000256" key="1">
    <source>
        <dbReference type="SAM" id="Coils"/>
    </source>
</evidence>
<sequence>MPQDIDPFPKLSPPSPKCRAGPPGLTNAHPRAFMTTTPAHQNTSQPAESHKRKSAVTVIPGSDLSDSEDEVMKEMMNPQRLGKRRRGGGSNDTQRNSVYEGSISSGKRARPYTTTTTPLSEVISTHKRYATVLESADKDLRNKNKQLDELKAENARLRKDWDKANSLTRQLSDIIHLNDELAKEKKELEKAVAAGIRMQTEMSREKVELEKRVARLESTIVRSKEKCRQFIDVMKGGLSGLEKLLDEEDDSEVGSICE</sequence>
<name>A0AAW0CUN2_9AGAR</name>
<proteinExistence type="predicted"/>
<reference evidence="3 4" key="1">
    <citation type="submission" date="2024-01" db="EMBL/GenBank/DDBJ databases">
        <title>A draft genome for a cacao thread blight-causing isolate of Paramarasmius palmivorus.</title>
        <authorList>
            <person name="Baruah I.K."/>
            <person name="Bukari Y."/>
            <person name="Amoako-Attah I."/>
            <person name="Meinhardt L.W."/>
            <person name="Bailey B.A."/>
            <person name="Cohen S.P."/>
        </authorList>
    </citation>
    <scope>NUCLEOTIDE SEQUENCE [LARGE SCALE GENOMIC DNA]</scope>
    <source>
        <strain evidence="3 4">GH-12</strain>
    </source>
</reference>
<keyword evidence="1" id="KW-0175">Coiled coil</keyword>
<organism evidence="3 4">
    <name type="scientific">Paramarasmius palmivorus</name>
    <dbReference type="NCBI Taxonomy" id="297713"/>
    <lineage>
        <taxon>Eukaryota</taxon>
        <taxon>Fungi</taxon>
        <taxon>Dikarya</taxon>
        <taxon>Basidiomycota</taxon>
        <taxon>Agaricomycotina</taxon>
        <taxon>Agaricomycetes</taxon>
        <taxon>Agaricomycetidae</taxon>
        <taxon>Agaricales</taxon>
        <taxon>Marasmiineae</taxon>
        <taxon>Marasmiaceae</taxon>
        <taxon>Paramarasmius</taxon>
    </lineage>
</organism>
<evidence type="ECO:0000256" key="2">
    <source>
        <dbReference type="SAM" id="MobiDB-lite"/>
    </source>
</evidence>